<name>A0A9D1U930_9BACT</name>
<protein>
    <submittedName>
        <fullName evidence="2">Uncharacterized protein</fullName>
    </submittedName>
</protein>
<accession>A0A9D1U930</accession>
<proteinExistence type="predicted"/>
<feature type="compositionally biased region" description="Low complexity" evidence="1">
    <location>
        <begin position="87"/>
        <end position="112"/>
    </location>
</feature>
<gene>
    <name evidence="2" type="ORF">H9874_07875</name>
</gene>
<comment type="caution">
    <text evidence="2">The sequence shown here is derived from an EMBL/GenBank/DDBJ whole genome shotgun (WGS) entry which is preliminary data.</text>
</comment>
<evidence type="ECO:0000313" key="2">
    <source>
        <dbReference type="EMBL" id="HIW79047.1"/>
    </source>
</evidence>
<feature type="region of interest" description="Disordered" evidence="1">
    <location>
        <begin position="68"/>
        <end position="149"/>
    </location>
</feature>
<dbReference type="AlphaFoldDB" id="A0A9D1U930"/>
<reference evidence="2" key="2">
    <citation type="submission" date="2021-04" db="EMBL/GenBank/DDBJ databases">
        <authorList>
            <person name="Gilroy R."/>
        </authorList>
    </citation>
    <scope>NUCLEOTIDE SEQUENCE</scope>
    <source>
        <strain evidence="2">ChiSxjej5B17-1746</strain>
    </source>
</reference>
<organism evidence="2 3">
    <name type="scientific">Candidatus Bilophila faecipullorum</name>
    <dbReference type="NCBI Taxonomy" id="2838482"/>
    <lineage>
        <taxon>Bacteria</taxon>
        <taxon>Pseudomonadati</taxon>
        <taxon>Thermodesulfobacteriota</taxon>
        <taxon>Desulfovibrionia</taxon>
        <taxon>Desulfovibrionales</taxon>
        <taxon>Desulfovibrionaceae</taxon>
        <taxon>Bilophila</taxon>
    </lineage>
</organism>
<feature type="non-terminal residue" evidence="2">
    <location>
        <position position="149"/>
    </location>
</feature>
<reference evidence="2" key="1">
    <citation type="journal article" date="2021" name="PeerJ">
        <title>Extensive microbial diversity within the chicken gut microbiome revealed by metagenomics and culture.</title>
        <authorList>
            <person name="Gilroy R."/>
            <person name="Ravi A."/>
            <person name="Getino M."/>
            <person name="Pursley I."/>
            <person name="Horton D.L."/>
            <person name="Alikhan N.F."/>
            <person name="Baker D."/>
            <person name="Gharbi K."/>
            <person name="Hall N."/>
            <person name="Watson M."/>
            <person name="Adriaenssens E.M."/>
            <person name="Foster-Nyarko E."/>
            <person name="Jarju S."/>
            <person name="Secka A."/>
            <person name="Antonio M."/>
            <person name="Oren A."/>
            <person name="Chaudhuri R.R."/>
            <person name="La Ragione R."/>
            <person name="Hildebrand F."/>
            <person name="Pallen M.J."/>
        </authorList>
    </citation>
    <scope>NUCLEOTIDE SEQUENCE</scope>
    <source>
        <strain evidence="2">ChiSxjej5B17-1746</strain>
    </source>
</reference>
<dbReference type="EMBL" id="DXGI01000303">
    <property type="protein sequence ID" value="HIW79047.1"/>
    <property type="molecule type" value="Genomic_DNA"/>
</dbReference>
<sequence length="149" mass="15265">MNRMRTLLVIGVFMLSLAVLAALEWRVQEPVASEGQMVTGSLSKEVPSLPQLPDLSTVENGKGVLVPLDNGTLRGSTGSALDMVAKAPTETSSPTAPETAAPAASETPAEAPQAGPAPVGDIAPVGTFNETSPAPVEEKAPQEEPKAEP</sequence>
<evidence type="ECO:0000313" key="3">
    <source>
        <dbReference type="Proteomes" id="UP000824264"/>
    </source>
</evidence>
<dbReference type="Proteomes" id="UP000824264">
    <property type="component" value="Unassembled WGS sequence"/>
</dbReference>
<feature type="compositionally biased region" description="Basic and acidic residues" evidence="1">
    <location>
        <begin position="136"/>
        <end position="149"/>
    </location>
</feature>
<evidence type="ECO:0000256" key="1">
    <source>
        <dbReference type="SAM" id="MobiDB-lite"/>
    </source>
</evidence>